<sequence>MARSRKYGNDTLDVLSRGCFEPYDGIACGRVGILVVISVLTFLFVVSKIIKYHAYKYSQMHHYAIFYISAVQCIMCAASFVFGIRYPQLDFTTNFFKLLQFILICHLYWSVAASSRHRDDIVQHVVNPVLCLYTLYYITVVLMGMVDISGTWTECLRPYWLMLSGADFIAVQLFAVVALYLTQNNSHSAISALMLPIASSQTRDLWLITAVYEISAVVSIVFDAVMSFMGREETGCSGIYNHIQLYFSSLTVIVVVLKYFLPTWTLLSIFQPVCVKSRASEVALTSHYNTDGTCYNQYRRMFFSQNGGLPVPIPYPTIPYPSESPIYGGFGDYSYPDSSPDASPSITQRKGDMDQESYGAFEKHFINIDQKRDTLESQYRMDQNRQTLERSLRVGEDREEFEKKALQKNSNLTTINEEVCNNVDSPQE</sequence>
<feature type="transmembrane region" description="Helical" evidence="1">
    <location>
        <begin position="62"/>
        <end position="83"/>
    </location>
</feature>
<reference evidence="3" key="1">
    <citation type="submission" date="2025-08" db="UniProtKB">
        <authorList>
            <consortium name="RefSeq"/>
        </authorList>
    </citation>
    <scope>IDENTIFICATION</scope>
</reference>
<dbReference type="PANTHER" id="PTHR38553">
    <property type="entry name" value="PROTEIN CBG19621"/>
    <property type="match status" value="1"/>
</dbReference>
<organism evidence="2 3">
    <name type="scientific">Cephus cinctus</name>
    <name type="common">Wheat stem sawfly</name>
    <dbReference type="NCBI Taxonomy" id="211228"/>
    <lineage>
        <taxon>Eukaryota</taxon>
        <taxon>Metazoa</taxon>
        <taxon>Ecdysozoa</taxon>
        <taxon>Arthropoda</taxon>
        <taxon>Hexapoda</taxon>
        <taxon>Insecta</taxon>
        <taxon>Pterygota</taxon>
        <taxon>Neoptera</taxon>
        <taxon>Endopterygota</taxon>
        <taxon>Hymenoptera</taxon>
        <taxon>Cephoidea</taxon>
        <taxon>Cephidae</taxon>
        <taxon>Cephus</taxon>
    </lineage>
</organism>
<keyword evidence="2" id="KW-1185">Reference proteome</keyword>
<dbReference type="RefSeq" id="XP_015600589.1">
    <property type="nucleotide sequence ID" value="XM_015745103.2"/>
</dbReference>
<dbReference type="AlphaFoldDB" id="A0AAJ7FNJ9"/>
<feature type="transmembrane region" description="Helical" evidence="1">
    <location>
        <begin position="203"/>
        <end position="222"/>
    </location>
</feature>
<keyword evidence="1" id="KW-1133">Transmembrane helix</keyword>
<keyword evidence="1" id="KW-0472">Membrane</keyword>
<feature type="transmembrane region" description="Helical" evidence="1">
    <location>
        <begin position="31"/>
        <end position="50"/>
    </location>
</feature>
<accession>A0AAJ7FNJ9</accession>
<feature type="transmembrane region" description="Helical" evidence="1">
    <location>
        <begin position="158"/>
        <end position="182"/>
    </location>
</feature>
<proteinExistence type="predicted"/>
<feature type="transmembrane region" description="Helical" evidence="1">
    <location>
        <begin position="125"/>
        <end position="146"/>
    </location>
</feature>
<evidence type="ECO:0000256" key="1">
    <source>
        <dbReference type="SAM" id="Phobius"/>
    </source>
</evidence>
<keyword evidence="1" id="KW-0812">Transmembrane</keyword>
<dbReference type="KEGG" id="ccin:107270254"/>
<evidence type="ECO:0000313" key="3">
    <source>
        <dbReference type="RefSeq" id="XP_015600589.1"/>
    </source>
</evidence>
<dbReference type="GeneID" id="107270254"/>
<protein>
    <submittedName>
        <fullName evidence="3">Uncharacterized protein LOC107270254</fullName>
    </submittedName>
</protein>
<dbReference type="Proteomes" id="UP000694920">
    <property type="component" value="Unplaced"/>
</dbReference>
<gene>
    <name evidence="3" type="primary">LOC107270254</name>
</gene>
<dbReference type="PANTHER" id="PTHR38553:SF1">
    <property type="entry name" value="G PROTEIN-COUPLED RECEPTOR"/>
    <property type="match status" value="1"/>
</dbReference>
<evidence type="ECO:0000313" key="2">
    <source>
        <dbReference type="Proteomes" id="UP000694920"/>
    </source>
</evidence>
<feature type="transmembrane region" description="Helical" evidence="1">
    <location>
        <begin position="242"/>
        <end position="261"/>
    </location>
</feature>
<feature type="transmembrane region" description="Helical" evidence="1">
    <location>
        <begin position="95"/>
        <end position="113"/>
    </location>
</feature>
<name>A0AAJ7FNJ9_CEPCN</name>